<evidence type="ECO:0000259" key="1">
    <source>
        <dbReference type="Pfam" id="PF03372"/>
    </source>
</evidence>
<dbReference type="InterPro" id="IPR036691">
    <property type="entry name" value="Endo/exonu/phosph_ase_sf"/>
</dbReference>
<accession>A0ABM5L910</accession>
<dbReference type="GeneID" id="126893028"/>
<proteinExistence type="predicted"/>
<reference evidence="2" key="1">
    <citation type="submission" date="2025-05" db="UniProtKB">
        <authorList>
            <consortium name="EnsemblMetazoa"/>
        </authorList>
    </citation>
    <scope>IDENTIFICATION</scope>
</reference>
<protein>
    <recommendedName>
        <fullName evidence="1">Endonuclease/exonuclease/phosphatase domain-containing protein</fullName>
    </recommendedName>
</protein>
<dbReference type="PANTHER" id="PTHR47510">
    <property type="entry name" value="REVERSE TRANSCRIPTASE DOMAIN-CONTAINING PROTEIN"/>
    <property type="match status" value="1"/>
</dbReference>
<evidence type="ECO:0000313" key="2">
    <source>
        <dbReference type="EnsemblMetazoa" id="XP_050518927.1"/>
    </source>
</evidence>
<dbReference type="EnsemblMetazoa" id="XM_050662970.1">
    <property type="protein sequence ID" value="XP_050518927.1"/>
    <property type="gene ID" value="LOC126893028"/>
</dbReference>
<dbReference type="Gene3D" id="3.60.10.10">
    <property type="entry name" value="Endonuclease/exonuclease/phosphatase"/>
    <property type="match status" value="1"/>
</dbReference>
<dbReference type="InterPro" id="IPR005135">
    <property type="entry name" value="Endo/exonuclease/phosphatase"/>
</dbReference>
<dbReference type="PANTHER" id="PTHR47510:SF3">
    <property type="entry name" value="ENDO_EXONUCLEASE_PHOSPHATASE DOMAIN-CONTAINING PROTEIN"/>
    <property type="match status" value="1"/>
</dbReference>
<dbReference type="Proteomes" id="UP001652700">
    <property type="component" value="Unplaced"/>
</dbReference>
<keyword evidence="3" id="KW-1185">Reference proteome</keyword>
<name>A0ABM5L910_DIAVI</name>
<sequence length="598" mass="69827">MENADLQLNMDNLEQQGRNKNLRFFGLTLNSNENTNEVILHVLNNDMKLKNIGVGDLKKCYRVLNKNNDRENPRPPAVLMIFNVGHVNVRSLVPHFHEFKNLVVSADCDIVGVTETWLHDGINDTMVSIDGYSFARQDRPARAGGVGMYIKNNYKFEIILSEYNELFEYIWITVYIGKVLYAIGTIYRKPKTNCSLFLEHCEDMFSSIFSNYDNIICVGDFNINVLDLEDNHTVKFYDILDTFNLKQLIKEPTRGISLLDLIITNIDIKKCNEYVDIDMIADHAAVFCKFNVEGTESHIKKRVNYRDIKNIDYNNFLNDLNLIPWHTIFRTDDVDIKVSHLQTYILSVLDVHAPLKSILVSNVKPYSPWITGNIKHLQKLRDNALNRFRRTQLPEHWLYYKQFRNYTTTAIKAEKRAYLNMKFQNSNSKEKWAELKELNISKQKKNELPRHLKSVEDINNFFINNINIMPGSKELLNYYAHNVKEGINDNFSFSYVSEEFIKDIIFSLKSKAFGNDHLNITIVQLCCPVIIPILTHIINVCIEKSYFPLDWKFAKVIPLPKITSPKEYNDLRSISILPTFSKIFERVMESQIRDFFKH</sequence>
<organism evidence="2 3">
    <name type="scientific">Diabrotica virgifera virgifera</name>
    <name type="common">western corn rootworm</name>
    <dbReference type="NCBI Taxonomy" id="50390"/>
    <lineage>
        <taxon>Eukaryota</taxon>
        <taxon>Metazoa</taxon>
        <taxon>Ecdysozoa</taxon>
        <taxon>Arthropoda</taxon>
        <taxon>Hexapoda</taxon>
        <taxon>Insecta</taxon>
        <taxon>Pterygota</taxon>
        <taxon>Neoptera</taxon>
        <taxon>Endopterygota</taxon>
        <taxon>Coleoptera</taxon>
        <taxon>Polyphaga</taxon>
        <taxon>Cucujiformia</taxon>
        <taxon>Chrysomeloidea</taxon>
        <taxon>Chrysomelidae</taxon>
        <taxon>Galerucinae</taxon>
        <taxon>Diabroticina</taxon>
        <taxon>Diabroticites</taxon>
        <taxon>Diabrotica</taxon>
    </lineage>
</organism>
<feature type="domain" description="Endonuclease/exonuclease/phosphatase" evidence="1">
    <location>
        <begin position="82"/>
        <end position="231"/>
    </location>
</feature>
<dbReference type="SUPFAM" id="SSF56219">
    <property type="entry name" value="DNase I-like"/>
    <property type="match status" value="1"/>
</dbReference>
<dbReference type="RefSeq" id="XP_050518927.1">
    <property type="nucleotide sequence ID" value="XM_050662970.1"/>
</dbReference>
<dbReference type="Pfam" id="PF03372">
    <property type="entry name" value="Exo_endo_phos"/>
    <property type="match status" value="1"/>
</dbReference>
<evidence type="ECO:0000313" key="3">
    <source>
        <dbReference type="Proteomes" id="UP001652700"/>
    </source>
</evidence>